<feature type="non-terminal residue" evidence="1">
    <location>
        <position position="147"/>
    </location>
</feature>
<feature type="non-terminal residue" evidence="1">
    <location>
        <position position="1"/>
    </location>
</feature>
<accession>A0ACA9S2S2</accession>
<protein>
    <submittedName>
        <fullName evidence="1">26994_t:CDS:1</fullName>
    </submittedName>
</protein>
<keyword evidence="2" id="KW-1185">Reference proteome</keyword>
<dbReference type="EMBL" id="CAJVQC010085978">
    <property type="protein sequence ID" value="CAG8822249.1"/>
    <property type="molecule type" value="Genomic_DNA"/>
</dbReference>
<evidence type="ECO:0000313" key="2">
    <source>
        <dbReference type="Proteomes" id="UP000789920"/>
    </source>
</evidence>
<proteinExistence type="predicted"/>
<gene>
    <name evidence="1" type="ORF">RPERSI_LOCUS25759</name>
</gene>
<evidence type="ECO:0000313" key="1">
    <source>
        <dbReference type="EMBL" id="CAG8822249.1"/>
    </source>
</evidence>
<organism evidence="1 2">
    <name type="scientific">Racocetra persica</name>
    <dbReference type="NCBI Taxonomy" id="160502"/>
    <lineage>
        <taxon>Eukaryota</taxon>
        <taxon>Fungi</taxon>
        <taxon>Fungi incertae sedis</taxon>
        <taxon>Mucoromycota</taxon>
        <taxon>Glomeromycotina</taxon>
        <taxon>Glomeromycetes</taxon>
        <taxon>Diversisporales</taxon>
        <taxon>Gigasporaceae</taxon>
        <taxon>Racocetra</taxon>
    </lineage>
</organism>
<name>A0ACA9S2S2_9GLOM</name>
<sequence length="147" mass="16886">KFGDSWDAPLDVLQLLMDDPEIAPDFDPNHVNYNMIVDIIGVFAFASMSTTSTSAAYALVELAKRKKDYWKELYQEAQEINKHLSRRCLSETYTFANGFQVPRGRQVLLDVREVNFDEEFQGGMYLKLDTGPIVERWVLALLLANIY</sequence>
<comment type="caution">
    <text evidence="1">The sequence shown here is derived from an EMBL/GenBank/DDBJ whole genome shotgun (WGS) entry which is preliminary data.</text>
</comment>
<reference evidence="1" key="1">
    <citation type="submission" date="2021-06" db="EMBL/GenBank/DDBJ databases">
        <authorList>
            <person name="Kallberg Y."/>
            <person name="Tangrot J."/>
            <person name="Rosling A."/>
        </authorList>
    </citation>
    <scope>NUCLEOTIDE SEQUENCE</scope>
    <source>
        <strain evidence="1">MA461A</strain>
    </source>
</reference>
<dbReference type="Proteomes" id="UP000789920">
    <property type="component" value="Unassembled WGS sequence"/>
</dbReference>